<dbReference type="AlphaFoldDB" id="A0A1F5EIA3"/>
<proteinExistence type="predicted"/>
<keyword evidence="1" id="KW-0472">Membrane</keyword>
<sequence>MSEYQFSGQKDDEKVILVIRQSPWVFFYPGLIVILVIALYLAFFYFFQNKGFAFYSAMATLIIVVYIISRTWFVWWSQVYLITSDRVLSVEQKGWFDRSMSESNLENILFINHEVKGPVQTMFNFGNVRIRASGVVEDELVFTNVYNPYEVQQEIVKAQKEKTGNIASVHESTDKKEEKVVLR</sequence>
<organism evidence="2 3">
    <name type="scientific">Candidatus Berkelbacteria bacterium RIFCSPHIGHO2_12_FULL_36_9</name>
    <dbReference type="NCBI Taxonomy" id="1797469"/>
    <lineage>
        <taxon>Bacteria</taxon>
        <taxon>Candidatus Berkelbacteria</taxon>
    </lineage>
</organism>
<accession>A0A1F5EIA3</accession>
<dbReference type="STRING" id="1797469.A3F08_00920"/>
<name>A0A1F5EIA3_9BACT</name>
<evidence type="ECO:0008006" key="4">
    <source>
        <dbReference type="Google" id="ProtNLM"/>
    </source>
</evidence>
<protein>
    <recommendedName>
        <fullName evidence="4">DUF304 domain-containing protein</fullName>
    </recommendedName>
</protein>
<feature type="transmembrane region" description="Helical" evidence="1">
    <location>
        <begin position="53"/>
        <end position="76"/>
    </location>
</feature>
<evidence type="ECO:0000313" key="2">
    <source>
        <dbReference type="EMBL" id="OGD67105.1"/>
    </source>
</evidence>
<keyword evidence="1" id="KW-0812">Transmembrane</keyword>
<dbReference type="Proteomes" id="UP000176451">
    <property type="component" value="Unassembled WGS sequence"/>
</dbReference>
<evidence type="ECO:0000256" key="1">
    <source>
        <dbReference type="SAM" id="Phobius"/>
    </source>
</evidence>
<keyword evidence="1" id="KW-1133">Transmembrane helix</keyword>
<dbReference type="EMBL" id="MEZV01000019">
    <property type="protein sequence ID" value="OGD67105.1"/>
    <property type="molecule type" value="Genomic_DNA"/>
</dbReference>
<dbReference type="PANTHER" id="PTHR37938">
    <property type="entry name" value="BLL0215 PROTEIN"/>
    <property type="match status" value="1"/>
</dbReference>
<dbReference type="PANTHER" id="PTHR37938:SF1">
    <property type="entry name" value="BLL0215 PROTEIN"/>
    <property type="match status" value="1"/>
</dbReference>
<reference evidence="2 3" key="1">
    <citation type="journal article" date="2016" name="Nat. Commun.">
        <title>Thousands of microbial genomes shed light on interconnected biogeochemical processes in an aquifer system.</title>
        <authorList>
            <person name="Anantharaman K."/>
            <person name="Brown C.T."/>
            <person name="Hug L.A."/>
            <person name="Sharon I."/>
            <person name="Castelle C.J."/>
            <person name="Probst A.J."/>
            <person name="Thomas B.C."/>
            <person name="Singh A."/>
            <person name="Wilkins M.J."/>
            <person name="Karaoz U."/>
            <person name="Brodie E.L."/>
            <person name="Williams K.H."/>
            <person name="Hubbard S.S."/>
            <person name="Banfield J.F."/>
        </authorList>
    </citation>
    <scope>NUCLEOTIDE SEQUENCE [LARGE SCALE GENOMIC DNA]</scope>
</reference>
<evidence type="ECO:0000313" key="3">
    <source>
        <dbReference type="Proteomes" id="UP000176451"/>
    </source>
</evidence>
<comment type="caution">
    <text evidence="2">The sequence shown here is derived from an EMBL/GenBank/DDBJ whole genome shotgun (WGS) entry which is preliminary data.</text>
</comment>
<feature type="transmembrane region" description="Helical" evidence="1">
    <location>
        <begin position="24"/>
        <end position="47"/>
    </location>
</feature>
<gene>
    <name evidence="2" type="ORF">A3F08_00920</name>
</gene>